<dbReference type="GO" id="GO:0004559">
    <property type="term" value="F:alpha-mannosidase activity"/>
    <property type="evidence" value="ECO:0007669"/>
    <property type="project" value="InterPro"/>
</dbReference>
<accession>A0A1P8Q0L1</accession>
<dbReference type="PANTHER" id="PTHR46017:SF2">
    <property type="entry name" value="MANNOSYLGLYCERATE HYDROLASE"/>
    <property type="match status" value="1"/>
</dbReference>
<keyword evidence="7" id="KW-1185">Reference proteome</keyword>
<reference evidence="7" key="1">
    <citation type="submission" date="2016-12" db="EMBL/GenBank/DDBJ databases">
        <authorList>
            <person name="Jung M.Y."/>
            <person name="Lee S.H."/>
        </authorList>
    </citation>
    <scope>NUCLEOTIDE SEQUENCE [LARGE SCALE GENOMIC DNA]</scope>
    <source>
        <strain evidence="7">WiKim39</strain>
    </source>
</reference>
<evidence type="ECO:0000256" key="4">
    <source>
        <dbReference type="ARBA" id="ARBA00023295"/>
    </source>
</evidence>
<dbReference type="SUPFAM" id="SSF88688">
    <property type="entry name" value="Families 57/38 glycoside transferase middle domain"/>
    <property type="match status" value="1"/>
</dbReference>
<dbReference type="Gene3D" id="1.20.1270.50">
    <property type="entry name" value="Glycoside hydrolase family 38, central domain"/>
    <property type="match status" value="1"/>
</dbReference>
<dbReference type="InterPro" id="IPR011330">
    <property type="entry name" value="Glyco_hydro/deAcase_b/a-brl"/>
</dbReference>
<name>A0A1P8Q0L1_9LACO</name>
<dbReference type="SUPFAM" id="SSF74650">
    <property type="entry name" value="Galactose mutarotase-like"/>
    <property type="match status" value="1"/>
</dbReference>
<dbReference type="GO" id="GO:0006013">
    <property type="term" value="P:mannose metabolic process"/>
    <property type="evidence" value="ECO:0007669"/>
    <property type="project" value="InterPro"/>
</dbReference>
<dbReference type="GO" id="GO:0046872">
    <property type="term" value="F:metal ion binding"/>
    <property type="evidence" value="ECO:0007669"/>
    <property type="project" value="UniProtKB-KW"/>
</dbReference>
<dbReference type="InterPro" id="IPR027291">
    <property type="entry name" value="Glyco_hydro_38_N_sf"/>
</dbReference>
<dbReference type="Gene3D" id="3.20.110.10">
    <property type="entry name" value="Glycoside hydrolase 38, N terminal domain"/>
    <property type="match status" value="1"/>
</dbReference>
<dbReference type="CDD" id="cd10815">
    <property type="entry name" value="GH38N_AMII_EcMngB_like"/>
    <property type="match status" value="1"/>
</dbReference>
<dbReference type="Pfam" id="PF01074">
    <property type="entry name" value="Glyco_hydro_38N"/>
    <property type="match status" value="1"/>
</dbReference>
<proteinExistence type="inferred from homology"/>
<dbReference type="GO" id="GO:0030246">
    <property type="term" value="F:carbohydrate binding"/>
    <property type="evidence" value="ECO:0007669"/>
    <property type="project" value="InterPro"/>
</dbReference>
<evidence type="ECO:0000313" key="7">
    <source>
        <dbReference type="Proteomes" id="UP000187499"/>
    </source>
</evidence>
<dbReference type="EMBL" id="CP019323">
    <property type="protein sequence ID" value="APX71413.1"/>
    <property type="molecule type" value="Genomic_DNA"/>
</dbReference>
<dbReference type="GO" id="GO:0009313">
    <property type="term" value="P:oligosaccharide catabolic process"/>
    <property type="evidence" value="ECO:0007669"/>
    <property type="project" value="TreeGrafter"/>
</dbReference>
<dbReference type="InterPro" id="IPR000602">
    <property type="entry name" value="Glyco_hydro_38_N"/>
</dbReference>
<keyword evidence="2" id="KW-0479">Metal-binding</keyword>
<dbReference type="SUPFAM" id="SSF88713">
    <property type="entry name" value="Glycoside hydrolase/deacetylase"/>
    <property type="match status" value="1"/>
</dbReference>
<dbReference type="Pfam" id="PF07748">
    <property type="entry name" value="Glyco_hydro_38C"/>
    <property type="match status" value="1"/>
</dbReference>
<dbReference type="InterPro" id="IPR011682">
    <property type="entry name" value="Glyco_hydro_38_C"/>
</dbReference>
<evidence type="ECO:0000259" key="5">
    <source>
        <dbReference type="SMART" id="SM00872"/>
    </source>
</evidence>
<dbReference type="Gene3D" id="2.70.98.30">
    <property type="entry name" value="Golgi alpha-mannosidase II, domain 4"/>
    <property type="match status" value="1"/>
</dbReference>
<protein>
    <submittedName>
        <fullName evidence="6">Alpha-mannosidase</fullName>
    </submittedName>
</protein>
<evidence type="ECO:0000256" key="1">
    <source>
        <dbReference type="ARBA" id="ARBA00009792"/>
    </source>
</evidence>
<dbReference type="STRING" id="1847728.BTM29_02065"/>
<dbReference type="InterPro" id="IPR011013">
    <property type="entry name" value="Gal_mutarotase_sf_dom"/>
</dbReference>
<evidence type="ECO:0000256" key="3">
    <source>
        <dbReference type="ARBA" id="ARBA00022801"/>
    </source>
</evidence>
<sequence>MKNIHVIQHTHWDFEWYFTRNEAIIQFVYHMDEVFKALEDQIVDYYLLDGQMSILDDYLDAYPEKKEELSKWVRNGRLFIGPWYTQTDEMIVTGESIVRNLSLGMEMADKLGGSQRIGYLPDSFGQAADMPKIYNGMGITNALFWRGLSEDKTRNREFVWNSEDGSNVTTLNIKDGYFVGVGLIDDDNVDSTMKTVISGTTIDDIALPVGGDQRYVDYNLKDRIKFYNDALKDKDIQLFESNYPALFIKMNMKRNALDNVSGEFINSSVSKIHRSIYSSRYDQKYLNDKVERRMIYQLEPLMVMADRVGIEYKKSLLNKIWKLIVRNHAHDSAGGCNSDKTNKIILDRLQEADQLSYSAVDYLTRKISESQKNKEPNDLTFFNTLPFNTEKIVKFNVSLKNKDFDLYDNDKKILVDILDIEKKYNGQIKRDESQYKETDYYYIFHCQAKITLPSLQWKKLKLVPKMGNAEVIGHTESNSISNGDLRIKYSNGDLTLLDLKNNKEFEKLLIFEDGGDEGDTYDYSPAYKDNIIYLNYNDATVKVQNGKVGQKMILTGQWNLPKDLDERANKTNSGIVNYELELTLDRDNQIQFHLDIENDVKDHRMRAIFNSDIESQYSYADTGFGYIRRSVVDPHLRDWKELGWKEEPTAIFPMLHYVNVHNDDSSWTVMAKGNKEYQIIGKNYNQIALTLFRSVGFLGRPDLIRRPGVASGNQFTYIPTPDSQLIEKLHFKFALQLNDRFMPAEMMKNFQIYAISQPFYQEQNLNLFTNTLKYFVMQPLDKQIESNPFLEIKNKNLIFSSLTESQDESGWLLRVYNPSKHSCGGNDLVLLNDFYFISETDFVGRLKRSMGKMKNISCGDFKPGEVKTIKINK</sequence>
<dbReference type="Pfam" id="PF09261">
    <property type="entry name" value="Alpha-mann_mid"/>
    <property type="match status" value="1"/>
</dbReference>
<dbReference type="Proteomes" id="UP000187499">
    <property type="component" value="Chromosome"/>
</dbReference>
<dbReference type="SMART" id="SM00872">
    <property type="entry name" value="Alpha-mann_mid"/>
    <property type="match status" value="1"/>
</dbReference>
<dbReference type="KEGG" id="lalw:BTM29_02065"/>
<dbReference type="InterPro" id="IPR015341">
    <property type="entry name" value="Glyco_hydro_38_cen"/>
</dbReference>
<gene>
    <name evidence="6" type="ORF">BTM29_02065</name>
</gene>
<keyword evidence="4" id="KW-0326">Glycosidase</keyword>
<feature type="domain" description="Glycoside hydrolase family 38 central" evidence="5">
    <location>
        <begin position="271"/>
        <end position="349"/>
    </location>
</feature>
<organism evidence="6 7">
    <name type="scientific">Companilactobacillus allii</name>
    <dbReference type="NCBI Taxonomy" id="1847728"/>
    <lineage>
        <taxon>Bacteria</taxon>
        <taxon>Bacillati</taxon>
        <taxon>Bacillota</taxon>
        <taxon>Bacilli</taxon>
        <taxon>Lactobacillales</taxon>
        <taxon>Lactobacillaceae</taxon>
        <taxon>Companilactobacillus</taxon>
    </lineage>
</organism>
<evidence type="ECO:0000256" key="2">
    <source>
        <dbReference type="ARBA" id="ARBA00022723"/>
    </source>
</evidence>
<dbReference type="AlphaFoldDB" id="A0A1P8Q0L1"/>
<dbReference type="InterPro" id="IPR037094">
    <property type="entry name" value="Glyco_hydro_38_cen_sf"/>
</dbReference>
<dbReference type="InterPro" id="IPR028995">
    <property type="entry name" value="Glyco_hydro_57/38_cen_sf"/>
</dbReference>
<dbReference type="RefSeq" id="WP_076613917.1">
    <property type="nucleotide sequence ID" value="NZ_CP019323.1"/>
</dbReference>
<keyword evidence="3" id="KW-0378">Hydrolase</keyword>
<comment type="similarity">
    <text evidence="1">Belongs to the glycosyl hydrolase 38 family.</text>
</comment>
<evidence type="ECO:0000313" key="6">
    <source>
        <dbReference type="EMBL" id="APX71413.1"/>
    </source>
</evidence>
<dbReference type="PANTHER" id="PTHR46017">
    <property type="entry name" value="ALPHA-MANNOSIDASE 2C1"/>
    <property type="match status" value="1"/>
</dbReference>
<dbReference type="OrthoDB" id="9764050at2"/>